<sequence>MRRLFGLCALLAVSLGGIATAAAHPHVFVAARSELLYAPDGTITGVRHAWTFDDMFSTYALQGIPSKVPGQYTREELAPLAQTNVESLQEYKFFTFAEANGKKELFNDPVDYYLEKTDAGLTLHFTLPFKAPFKTKQLALEVFDPSYFIDFGLEKTDPIKLVGAPASCTMAIQRPSDGGAAKAQTMNEDTFMNGENSNFGAMFANKVTVDCP</sequence>
<evidence type="ECO:0000256" key="1">
    <source>
        <dbReference type="SAM" id="SignalP"/>
    </source>
</evidence>
<dbReference type="PIRSF" id="PIRSF008159">
    <property type="entry name" value="UCP008159_ABC"/>
    <property type="match status" value="1"/>
</dbReference>
<dbReference type="InterPro" id="IPR010412">
    <property type="entry name" value="DUF1007"/>
</dbReference>
<gene>
    <name evidence="2" type="ORF">RPMA_24885</name>
</gene>
<dbReference type="InterPro" id="IPR016537">
    <property type="entry name" value="UCP008159_ABC"/>
</dbReference>
<accession>A0ABX8AJP3</accession>
<proteinExistence type="predicted"/>
<keyword evidence="3" id="KW-1185">Reference proteome</keyword>
<protein>
    <submittedName>
        <fullName evidence="2">DUF1007 family protein</fullName>
    </submittedName>
</protein>
<dbReference type="EMBL" id="CP036498">
    <property type="protein sequence ID" value="QUS42570.1"/>
    <property type="molecule type" value="Genomic_DNA"/>
</dbReference>
<keyword evidence="1" id="KW-0732">Signal</keyword>
<reference evidence="2 3" key="1">
    <citation type="submission" date="2019-02" db="EMBL/GenBank/DDBJ databases">
        <title>Emended description of the genus Rhodopseudomonas and description of Rhodopseudomonas albus sp. nov., a non-phototrophic, heavy-metal-tolerant bacterium isolated from garden soil.</title>
        <authorList>
            <person name="Bao Z."/>
            <person name="Cao W.W."/>
            <person name="Sato Y."/>
            <person name="Nishizawa T."/>
            <person name="Zhao J."/>
            <person name="Guo Y."/>
            <person name="Ohta H."/>
        </authorList>
    </citation>
    <scope>NUCLEOTIDE SEQUENCE [LARGE SCALE GENOMIC DNA]</scope>
    <source>
        <strain evidence="2 3">SK50-23</strain>
    </source>
</reference>
<organism evidence="2 3">
    <name type="scientific">Tardiphaga alba</name>
    <dbReference type="NCBI Taxonomy" id="340268"/>
    <lineage>
        <taxon>Bacteria</taxon>
        <taxon>Pseudomonadati</taxon>
        <taxon>Pseudomonadota</taxon>
        <taxon>Alphaproteobacteria</taxon>
        <taxon>Hyphomicrobiales</taxon>
        <taxon>Nitrobacteraceae</taxon>
        <taxon>Tardiphaga</taxon>
    </lineage>
</organism>
<dbReference type="Proteomes" id="UP000682843">
    <property type="component" value="Chromosome"/>
</dbReference>
<feature type="signal peptide" evidence="1">
    <location>
        <begin position="1"/>
        <end position="21"/>
    </location>
</feature>
<name>A0ABX8AJP3_9BRAD</name>
<feature type="chain" id="PRO_5046877743" evidence="1">
    <location>
        <begin position="22"/>
        <end position="212"/>
    </location>
</feature>
<dbReference type="Pfam" id="PF06226">
    <property type="entry name" value="DUF1007"/>
    <property type="match status" value="1"/>
</dbReference>
<evidence type="ECO:0000313" key="2">
    <source>
        <dbReference type="EMBL" id="QUS42570.1"/>
    </source>
</evidence>
<evidence type="ECO:0000313" key="3">
    <source>
        <dbReference type="Proteomes" id="UP000682843"/>
    </source>
</evidence>